<reference evidence="5" key="1">
    <citation type="submission" date="2023-12" db="EMBL/GenBank/DDBJ databases">
        <title>Novel isolates from deep terrestrial aquifers shed light on the physiology and ecology of the class Limnochordia.</title>
        <authorList>
            <person name="Karnachuk O.V."/>
            <person name="Lukina A.P."/>
            <person name="Avakyan M.R."/>
            <person name="Kadnikov V."/>
            <person name="Begmatov S."/>
            <person name="Beletsky A.V."/>
            <person name="Mardanov A.V."/>
            <person name="Ravin N.V."/>
        </authorList>
    </citation>
    <scope>NUCLEOTIDE SEQUENCE [LARGE SCALE GENOMIC DNA]</scope>
    <source>
        <strain evidence="5">LN</strain>
    </source>
</reference>
<accession>A0ABZ1BNF8</accession>
<dbReference type="RefSeq" id="WP_324668681.1">
    <property type="nucleotide sequence ID" value="NZ_CP141614.1"/>
</dbReference>
<dbReference type="PANTHER" id="PTHR16943">
    <property type="entry name" value="2-METHYLCITRATE DEHYDRATASE-RELATED"/>
    <property type="match status" value="1"/>
</dbReference>
<evidence type="ECO:0000313" key="5">
    <source>
        <dbReference type="Proteomes" id="UP001333102"/>
    </source>
</evidence>
<evidence type="ECO:0000313" key="4">
    <source>
        <dbReference type="EMBL" id="WRP14365.1"/>
    </source>
</evidence>
<dbReference type="SUPFAM" id="SSF103378">
    <property type="entry name" value="2-methylcitrate dehydratase PrpD"/>
    <property type="match status" value="1"/>
</dbReference>
<organism evidence="4 5">
    <name type="scientific">Geochorda subterranea</name>
    <dbReference type="NCBI Taxonomy" id="3109564"/>
    <lineage>
        <taxon>Bacteria</taxon>
        <taxon>Bacillati</taxon>
        <taxon>Bacillota</taxon>
        <taxon>Limnochordia</taxon>
        <taxon>Limnochordales</taxon>
        <taxon>Geochordaceae</taxon>
        <taxon>Geochorda</taxon>
    </lineage>
</organism>
<protein>
    <submittedName>
        <fullName evidence="4">MmgE/PrpD family protein</fullName>
    </submittedName>
</protein>
<keyword evidence="5" id="KW-1185">Reference proteome</keyword>
<dbReference type="InterPro" id="IPR045336">
    <property type="entry name" value="MmgE_PrpD_N"/>
</dbReference>
<dbReference type="Pfam" id="PF19305">
    <property type="entry name" value="MmgE_PrpD_C"/>
    <property type="match status" value="1"/>
</dbReference>
<gene>
    <name evidence="4" type="ORF">VLY81_13235</name>
</gene>
<dbReference type="PANTHER" id="PTHR16943:SF8">
    <property type="entry name" value="2-METHYLCITRATE DEHYDRATASE"/>
    <property type="match status" value="1"/>
</dbReference>
<evidence type="ECO:0000256" key="1">
    <source>
        <dbReference type="ARBA" id="ARBA00006174"/>
    </source>
</evidence>
<dbReference type="InterPro" id="IPR036148">
    <property type="entry name" value="MmgE/PrpD_sf"/>
</dbReference>
<dbReference type="EMBL" id="CP141614">
    <property type="protein sequence ID" value="WRP14365.1"/>
    <property type="molecule type" value="Genomic_DNA"/>
</dbReference>
<evidence type="ECO:0000259" key="3">
    <source>
        <dbReference type="Pfam" id="PF19305"/>
    </source>
</evidence>
<sequence length="459" mass="50458">MSDRLSRTLAEYAASVRWEDLPPETIHEVKRRLLDAVGVALAAFAEESPKAARAYAYEWPVASGATLWGTAFTAPADVAAFANGVMVRYLDFNDTYLSREPLHPSDVIAPLLAVAEWRGLSPADFITAVAIAYEIGVDLCDAASLRAHGWDHVNYIGIATAAAAGRLMGLSPEQIEHAIAIATVPHAAMRQTRAGELSMWKGAAAANAARHGVFAAVLASKGMTGPFQPFLGEMGLVRQLLAGEPLDEAALASLAERRPPRRILDTYVKYWPVEYHAQSAVDAALQLRSELGDPGRIAAIHIDTFKAAYEIIARDPEKWRPRTRETADHSLPYIVAVALTDGRVTRHSFSRERLQDPALRHMLESRVTLREDPELSAGYPEGIPNRITVTTTDGARLVREVRFPRGHARNPMSDDELVAKFRLNVSERLSPAQADVVVETIMHLESQPGLRHLAERWRL</sequence>
<feature type="domain" description="MmgE/PrpD N-terminal" evidence="2">
    <location>
        <begin position="8"/>
        <end position="247"/>
    </location>
</feature>
<proteinExistence type="inferred from homology"/>
<dbReference type="InterPro" id="IPR042183">
    <property type="entry name" value="MmgE/PrpD_sf_1"/>
</dbReference>
<dbReference type="InterPro" id="IPR045337">
    <property type="entry name" value="MmgE_PrpD_C"/>
</dbReference>
<dbReference type="Proteomes" id="UP001333102">
    <property type="component" value="Chromosome"/>
</dbReference>
<dbReference type="Gene3D" id="3.30.1330.120">
    <property type="entry name" value="2-methylcitrate dehydratase PrpD"/>
    <property type="match status" value="1"/>
</dbReference>
<comment type="similarity">
    <text evidence="1">Belongs to the PrpD family.</text>
</comment>
<evidence type="ECO:0000259" key="2">
    <source>
        <dbReference type="Pfam" id="PF03972"/>
    </source>
</evidence>
<dbReference type="InterPro" id="IPR005656">
    <property type="entry name" value="MmgE_PrpD"/>
</dbReference>
<feature type="domain" description="MmgE/PrpD C-terminal" evidence="3">
    <location>
        <begin position="271"/>
        <end position="439"/>
    </location>
</feature>
<name>A0ABZ1BNF8_9FIRM</name>
<dbReference type="InterPro" id="IPR042188">
    <property type="entry name" value="MmgE/PrpD_sf_2"/>
</dbReference>
<dbReference type="Gene3D" id="1.10.4100.10">
    <property type="entry name" value="2-methylcitrate dehydratase PrpD"/>
    <property type="match status" value="1"/>
</dbReference>
<dbReference type="Pfam" id="PF03972">
    <property type="entry name" value="MmgE_PrpD_N"/>
    <property type="match status" value="1"/>
</dbReference>